<gene>
    <name evidence="1" type="ORF">CGGC5_v005129</name>
</gene>
<reference evidence="1 2" key="2">
    <citation type="submission" date="2020-04" db="EMBL/GenBank/DDBJ databases">
        <title>Genome sequencing and assembly of multiple isolates from the Colletotrichum gloeosporioides species complex.</title>
        <authorList>
            <person name="Gan P."/>
            <person name="Shirasu K."/>
        </authorList>
    </citation>
    <scope>NUCLEOTIDE SEQUENCE [LARGE SCALE GENOMIC DNA]</scope>
    <source>
        <strain evidence="1 2">Nara gc5</strain>
    </source>
</reference>
<organism evidence="1 2">
    <name type="scientific">Colletotrichum fructicola (strain Nara gc5)</name>
    <name type="common">Anthracnose fungus</name>
    <name type="synonym">Colletotrichum gloeosporioides (strain Nara gc5)</name>
    <dbReference type="NCBI Taxonomy" id="1213859"/>
    <lineage>
        <taxon>Eukaryota</taxon>
        <taxon>Fungi</taxon>
        <taxon>Dikarya</taxon>
        <taxon>Ascomycota</taxon>
        <taxon>Pezizomycotina</taxon>
        <taxon>Sordariomycetes</taxon>
        <taxon>Hypocreomycetidae</taxon>
        <taxon>Glomerellales</taxon>
        <taxon>Glomerellaceae</taxon>
        <taxon>Colletotrichum</taxon>
        <taxon>Colletotrichum gloeosporioides species complex</taxon>
    </lineage>
</organism>
<dbReference type="AlphaFoldDB" id="A0A7J6JAK3"/>
<keyword evidence="2" id="KW-1185">Reference proteome</keyword>
<dbReference type="EMBL" id="ANPB02000003">
    <property type="protein sequence ID" value="KAF4486881.1"/>
    <property type="molecule type" value="Genomic_DNA"/>
</dbReference>
<sequence>MLVGGEQRQCSSFSPPSPLRCWLMASASNHTWPAAMSELRLRGTIGAATGGTLLPNSVTVKGWLACVVLSLLNGLLDRVLRHHQKGAAKRALDERRRRRLGVWEERQHSGLEKLHEMLADLDIPEVDLNTIDMHEWLDYAFYRS</sequence>
<reference evidence="1 2" key="1">
    <citation type="submission" date="2012-08" db="EMBL/GenBank/DDBJ databases">
        <authorList>
            <person name="Gan P.H.P."/>
            <person name="Ikeda K."/>
            <person name="Irieda H."/>
            <person name="Narusaka M."/>
            <person name="O'Connell R.J."/>
            <person name="Narusaka Y."/>
            <person name="Takano Y."/>
            <person name="Kubo Y."/>
            <person name="Shirasu K."/>
        </authorList>
    </citation>
    <scope>NUCLEOTIDE SEQUENCE [LARGE SCALE GENOMIC DNA]</scope>
    <source>
        <strain evidence="1 2">Nara gc5</strain>
    </source>
</reference>
<name>A0A7J6JAK3_COLFN</name>
<evidence type="ECO:0000313" key="1">
    <source>
        <dbReference type="EMBL" id="KAF4486881.1"/>
    </source>
</evidence>
<proteinExistence type="predicted"/>
<dbReference type="OrthoDB" id="4844512at2759"/>
<dbReference type="GeneID" id="43616433"/>
<comment type="caution">
    <text evidence="1">The sequence shown here is derived from an EMBL/GenBank/DDBJ whole genome shotgun (WGS) entry which is preliminary data.</text>
</comment>
<accession>A0A7J6JAK3</accession>
<dbReference type="RefSeq" id="XP_031893347.2">
    <property type="nucleotide sequence ID" value="XM_032032390.2"/>
</dbReference>
<dbReference type="Proteomes" id="UP000011096">
    <property type="component" value="Unassembled WGS sequence"/>
</dbReference>
<evidence type="ECO:0000313" key="2">
    <source>
        <dbReference type="Proteomes" id="UP000011096"/>
    </source>
</evidence>
<protein>
    <submittedName>
        <fullName evidence="1">Uncharacterized protein</fullName>
    </submittedName>
</protein>
<dbReference type="InParanoid" id="A0A7J6JAK3"/>